<proteinExistence type="predicted"/>
<organism evidence="3 4">
    <name type="scientific">Nadsonia fulvescens var. elongata DSM 6958</name>
    <dbReference type="NCBI Taxonomy" id="857566"/>
    <lineage>
        <taxon>Eukaryota</taxon>
        <taxon>Fungi</taxon>
        <taxon>Dikarya</taxon>
        <taxon>Ascomycota</taxon>
        <taxon>Saccharomycotina</taxon>
        <taxon>Dipodascomycetes</taxon>
        <taxon>Dipodascales</taxon>
        <taxon>Dipodascales incertae sedis</taxon>
        <taxon>Nadsonia</taxon>
    </lineage>
</organism>
<feature type="region of interest" description="Disordered" evidence="1">
    <location>
        <begin position="424"/>
        <end position="444"/>
    </location>
</feature>
<accession>A0A1E3PCN1</accession>
<feature type="region of interest" description="Disordered" evidence="1">
    <location>
        <begin position="1"/>
        <end position="39"/>
    </location>
</feature>
<dbReference type="Gene3D" id="3.30.710.10">
    <property type="entry name" value="Potassium Channel Kv1.1, Chain A"/>
    <property type="match status" value="1"/>
</dbReference>
<dbReference type="OrthoDB" id="6359943at2759"/>
<dbReference type="InterPro" id="IPR011333">
    <property type="entry name" value="SKP1/BTB/POZ_sf"/>
</dbReference>
<dbReference type="EMBL" id="KV454416">
    <property type="protein sequence ID" value="ODQ63138.1"/>
    <property type="molecule type" value="Genomic_DNA"/>
</dbReference>
<dbReference type="AlphaFoldDB" id="A0A1E3PCN1"/>
<dbReference type="InterPro" id="IPR000210">
    <property type="entry name" value="BTB/POZ_dom"/>
</dbReference>
<name>A0A1E3PCN1_9ASCO</name>
<feature type="domain" description="BTB" evidence="2">
    <location>
        <begin position="71"/>
        <end position="135"/>
    </location>
</feature>
<feature type="compositionally biased region" description="Basic and acidic residues" evidence="1">
    <location>
        <begin position="517"/>
        <end position="536"/>
    </location>
</feature>
<feature type="compositionally biased region" description="Acidic residues" evidence="1">
    <location>
        <begin position="424"/>
        <end position="435"/>
    </location>
</feature>
<dbReference type="STRING" id="857566.A0A1E3PCN1"/>
<sequence length="676" mass="75488">MDHDIGSRQGSVFRVTDTDTRENRDRKRDDSMSTSTLAPSLISPSNAPVFAEHSTISEYLYYRGYIEGVGSDVTVVAFGQRYALHKLILSRSSYFAALFSHAWQNHEADKAVELQFNHDTNIRQDSFELVLQRLYGRDDIVQMVTDSTPEDTAQYAQLINRGILATATFLDLPRLAESALDCLIRRLGKGTVASLLRFATESNYGAASKLIIRACRAFLFTDGFKMAPAEWEGIPNKVVAEVVTANEFYVPDEWLRCEFLISIYRYRQTHETAETPETYSSGSREFQDVKSSRGSLNLSTESDSVSAITELFSSSAALAERGQPASSRKSLRAALNHGIHYCHLTFPQLQELRKLRDIDDNPLIDTTVLTEALWLHMHLRHRVTSDKPRGPLEIPLLKQYPIPKPDPNEPGGVLRTIQGINDDDGEYEDGCEEDGPGSARDSRDDFSWTEIPPFRFSVKFENIVTMAENTRLYSRQVWYGGSFWRVYVQKCRHRKRYQLGVYLHRGDLDGMTPGSLARERGGDEMGPPHDTAHPNDDSFMTDEYNDEEEGDSTLGRVSDGPSGWGKSSTNTSFGVSLGSTGSMSSTGSTGSTGMGHANLYEYIDPRPVVSTYFEIYTPSKRGKSSLTCFSSAPDTFKRAQSWGWKSSSLYALAEECERHGETGASGLQFTVVVGTL</sequence>
<dbReference type="PANTHER" id="PTHR47369">
    <property type="entry name" value="BTB/POZ DOMAIN-CONTAINING PROTEIN"/>
    <property type="match status" value="1"/>
</dbReference>
<keyword evidence="4" id="KW-1185">Reference proteome</keyword>
<evidence type="ECO:0000256" key="1">
    <source>
        <dbReference type="SAM" id="MobiDB-lite"/>
    </source>
</evidence>
<reference evidence="3 4" key="1">
    <citation type="journal article" date="2016" name="Proc. Natl. Acad. Sci. U.S.A.">
        <title>Comparative genomics of biotechnologically important yeasts.</title>
        <authorList>
            <person name="Riley R."/>
            <person name="Haridas S."/>
            <person name="Wolfe K.H."/>
            <person name="Lopes M.R."/>
            <person name="Hittinger C.T."/>
            <person name="Goeker M."/>
            <person name="Salamov A.A."/>
            <person name="Wisecaver J.H."/>
            <person name="Long T.M."/>
            <person name="Calvey C.H."/>
            <person name="Aerts A.L."/>
            <person name="Barry K.W."/>
            <person name="Choi C."/>
            <person name="Clum A."/>
            <person name="Coughlan A.Y."/>
            <person name="Deshpande S."/>
            <person name="Douglass A.P."/>
            <person name="Hanson S.J."/>
            <person name="Klenk H.-P."/>
            <person name="LaButti K.M."/>
            <person name="Lapidus A."/>
            <person name="Lindquist E.A."/>
            <person name="Lipzen A.M."/>
            <person name="Meier-Kolthoff J.P."/>
            <person name="Ohm R.A."/>
            <person name="Otillar R.P."/>
            <person name="Pangilinan J.L."/>
            <person name="Peng Y."/>
            <person name="Rokas A."/>
            <person name="Rosa C.A."/>
            <person name="Scheuner C."/>
            <person name="Sibirny A.A."/>
            <person name="Slot J.C."/>
            <person name="Stielow J.B."/>
            <person name="Sun H."/>
            <person name="Kurtzman C.P."/>
            <person name="Blackwell M."/>
            <person name="Grigoriev I.V."/>
            <person name="Jeffries T.W."/>
        </authorList>
    </citation>
    <scope>NUCLEOTIDE SEQUENCE [LARGE SCALE GENOMIC DNA]</scope>
    <source>
        <strain evidence="3 4">DSM 6958</strain>
    </source>
</reference>
<dbReference type="PROSITE" id="PS50097">
    <property type="entry name" value="BTB"/>
    <property type="match status" value="1"/>
</dbReference>
<evidence type="ECO:0000259" key="2">
    <source>
        <dbReference type="PROSITE" id="PS50097"/>
    </source>
</evidence>
<gene>
    <name evidence="3" type="ORF">NADFUDRAFT_48348</name>
</gene>
<dbReference type="SUPFAM" id="SSF54695">
    <property type="entry name" value="POZ domain"/>
    <property type="match status" value="1"/>
</dbReference>
<dbReference type="Pfam" id="PF00651">
    <property type="entry name" value="BTB"/>
    <property type="match status" value="1"/>
</dbReference>
<dbReference type="PANTHER" id="PTHR47369:SF1">
    <property type="entry name" value="BTB_POZ DOMAIN-CONTAINING PROTEIN"/>
    <property type="match status" value="1"/>
</dbReference>
<evidence type="ECO:0000313" key="3">
    <source>
        <dbReference type="EMBL" id="ODQ63138.1"/>
    </source>
</evidence>
<protein>
    <recommendedName>
        <fullName evidence="2">BTB domain-containing protein</fullName>
    </recommendedName>
</protein>
<feature type="compositionally biased region" description="Acidic residues" evidence="1">
    <location>
        <begin position="539"/>
        <end position="551"/>
    </location>
</feature>
<dbReference type="SMART" id="SM00225">
    <property type="entry name" value="BTB"/>
    <property type="match status" value="1"/>
</dbReference>
<feature type="region of interest" description="Disordered" evidence="1">
    <location>
        <begin position="510"/>
        <end position="570"/>
    </location>
</feature>
<dbReference type="Proteomes" id="UP000095009">
    <property type="component" value="Unassembled WGS sequence"/>
</dbReference>
<feature type="compositionally biased region" description="Basic and acidic residues" evidence="1">
    <location>
        <begin position="16"/>
        <end position="31"/>
    </location>
</feature>
<evidence type="ECO:0000313" key="4">
    <source>
        <dbReference type="Proteomes" id="UP000095009"/>
    </source>
</evidence>